<dbReference type="RefSeq" id="XP_070890153.1">
    <property type="nucleotide sequence ID" value="XM_071032193.1"/>
</dbReference>
<keyword evidence="3" id="KW-1185">Reference proteome</keyword>
<accession>A0ABR4M3K6</accession>
<gene>
    <name evidence="2" type="ORF">BJX67DRAFT_377777</name>
</gene>
<evidence type="ECO:0008006" key="4">
    <source>
        <dbReference type="Google" id="ProtNLM"/>
    </source>
</evidence>
<dbReference type="InterPro" id="IPR029063">
    <property type="entry name" value="SAM-dependent_MTases_sf"/>
</dbReference>
<feature type="transmembrane region" description="Helical" evidence="1">
    <location>
        <begin position="181"/>
        <end position="203"/>
    </location>
</feature>
<protein>
    <recommendedName>
        <fullName evidence="4">Methyltransferase domain-containing protein</fullName>
    </recommendedName>
</protein>
<dbReference type="Proteomes" id="UP001610432">
    <property type="component" value="Unassembled WGS sequence"/>
</dbReference>
<evidence type="ECO:0000313" key="2">
    <source>
        <dbReference type="EMBL" id="KAL2871174.1"/>
    </source>
</evidence>
<evidence type="ECO:0000313" key="3">
    <source>
        <dbReference type="Proteomes" id="UP001610432"/>
    </source>
</evidence>
<dbReference type="GeneID" id="98147265"/>
<dbReference type="SUPFAM" id="SSF53335">
    <property type="entry name" value="S-adenosyl-L-methionine-dependent methyltransferases"/>
    <property type="match status" value="1"/>
</dbReference>
<name>A0ABR4M3K6_9EURO</name>
<comment type="caution">
    <text evidence="2">The sequence shown here is derived from an EMBL/GenBank/DDBJ whole genome shotgun (WGS) entry which is preliminary data.</text>
</comment>
<dbReference type="EMBL" id="JBFXLQ010000004">
    <property type="protein sequence ID" value="KAL2871174.1"/>
    <property type="molecule type" value="Genomic_DNA"/>
</dbReference>
<proteinExistence type="predicted"/>
<sequence>MSWPRIQFLEIGDQPWCPAWLHDHEQLSLTQLWNLRVPLWSHGSLATQACAVIQEHLRDPSSYTIVDICAGAGGPTPLIELEINRKLEVQGKEGVRFILTDLFPPVREWARIAKMQPQIAYRAEGVDARDVGRLAEAGSRECRIFNICFHHFDDGDAVGILRSALQSADAFMIFEITARDVPTCLCSPLVFFWGFYVTLFWLWRSPVRLFFTFVVPIAPLALWVDGLISCLRTRTPGEIQELIARSGADLDGWRFTSGRRAVQWPFITLYYSVGVKSDS</sequence>
<feature type="transmembrane region" description="Helical" evidence="1">
    <location>
        <begin position="209"/>
        <end position="231"/>
    </location>
</feature>
<keyword evidence="1" id="KW-0812">Transmembrane</keyword>
<keyword evidence="1" id="KW-0472">Membrane</keyword>
<reference evidence="2 3" key="1">
    <citation type="submission" date="2024-07" db="EMBL/GenBank/DDBJ databases">
        <title>Section-level genome sequencing and comparative genomics of Aspergillus sections Usti and Cavernicolus.</title>
        <authorList>
            <consortium name="Lawrence Berkeley National Laboratory"/>
            <person name="Nybo J.L."/>
            <person name="Vesth T.C."/>
            <person name="Theobald S."/>
            <person name="Frisvad J.C."/>
            <person name="Larsen T.O."/>
            <person name="Kjaerboelling I."/>
            <person name="Rothschild-Mancinelli K."/>
            <person name="Lyhne E.K."/>
            <person name="Kogle M.E."/>
            <person name="Barry K."/>
            <person name="Clum A."/>
            <person name="Na H."/>
            <person name="Ledsgaard L."/>
            <person name="Lin J."/>
            <person name="Lipzen A."/>
            <person name="Kuo A."/>
            <person name="Riley R."/>
            <person name="Mondo S."/>
            <person name="Labutti K."/>
            <person name="Haridas S."/>
            <person name="Pangalinan J."/>
            <person name="Salamov A.A."/>
            <person name="Simmons B.A."/>
            <person name="Magnuson J.K."/>
            <person name="Chen J."/>
            <person name="Drula E."/>
            <person name="Henrissat B."/>
            <person name="Wiebenga A."/>
            <person name="Lubbers R.J."/>
            <person name="Gomes A.C."/>
            <person name="Macurrencykelacurrency M.R."/>
            <person name="Stajich J."/>
            <person name="Grigoriev I.V."/>
            <person name="Mortensen U.H."/>
            <person name="De Vries R.P."/>
            <person name="Baker S.E."/>
            <person name="Andersen M.R."/>
        </authorList>
    </citation>
    <scope>NUCLEOTIDE SEQUENCE [LARGE SCALE GENOMIC DNA]</scope>
    <source>
        <strain evidence="2 3">CBS 449.75</strain>
    </source>
</reference>
<evidence type="ECO:0000256" key="1">
    <source>
        <dbReference type="SAM" id="Phobius"/>
    </source>
</evidence>
<organism evidence="2 3">
    <name type="scientific">Aspergillus lucknowensis</name>
    <dbReference type="NCBI Taxonomy" id="176173"/>
    <lineage>
        <taxon>Eukaryota</taxon>
        <taxon>Fungi</taxon>
        <taxon>Dikarya</taxon>
        <taxon>Ascomycota</taxon>
        <taxon>Pezizomycotina</taxon>
        <taxon>Eurotiomycetes</taxon>
        <taxon>Eurotiomycetidae</taxon>
        <taxon>Eurotiales</taxon>
        <taxon>Aspergillaceae</taxon>
        <taxon>Aspergillus</taxon>
        <taxon>Aspergillus subgen. Nidulantes</taxon>
    </lineage>
</organism>
<keyword evidence="1" id="KW-1133">Transmembrane helix</keyword>